<evidence type="ECO:0000313" key="2">
    <source>
        <dbReference type="EMBL" id="GEA42586.1"/>
    </source>
</evidence>
<dbReference type="SUPFAM" id="SSF51735">
    <property type="entry name" value="NAD(P)-binding Rossmann-fold domains"/>
    <property type="match status" value="1"/>
</dbReference>
<dbReference type="NCBIfam" id="TIGR02823">
    <property type="entry name" value="oxido_YhdH"/>
    <property type="match status" value="1"/>
</dbReference>
<comment type="caution">
    <text evidence="2">The sequence shown here is derived from an EMBL/GenBank/DDBJ whole genome shotgun (WGS) entry which is preliminary data.</text>
</comment>
<gene>
    <name evidence="2" type="ORF">Cst04h_07560</name>
</gene>
<dbReference type="InterPro" id="IPR020843">
    <property type="entry name" value="ER"/>
</dbReference>
<dbReference type="SMART" id="SM00829">
    <property type="entry name" value="PKS_ER"/>
    <property type="match status" value="1"/>
</dbReference>
<dbReference type="Pfam" id="PF00107">
    <property type="entry name" value="ADH_zinc_N"/>
    <property type="match status" value="1"/>
</dbReference>
<dbReference type="InterPro" id="IPR036291">
    <property type="entry name" value="NAD(P)-bd_dom_sf"/>
</dbReference>
<dbReference type="EMBL" id="BJLD01000001">
    <property type="protein sequence ID" value="GEA42586.1"/>
    <property type="molecule type" value="Genomic_DNA"/>
</dbReference>
<dbReference type="Gene3D" id="3.90.180.10">
    <property type="entry name" value="Medium-chain alcohol dehydrogenases, catalytic domain"/>
    <property type="match status" value="1"/>
</dbReference>
<dbReference type="InterPro" id="IPR014188">
    <property type="entry name" value="Acrylyl-CoA_reductase_AcuI"/>
</dbReference>
<reference evidence="2 3" key="1">
    <citation type="submission" date="2019-06" db="EMBL/GenBank/DDBJ databases">
        <title>Draft genome sequence of Corynebacterium striatum NBRC 15291.</title>
        <authorList>
            <person name="Miura T."/>
            <person name="Furukawa M."/>
            <person name="Shimamura M."/>
            <person name="Ohyama Y."/>
            <person name="Yamazoe A."/>
            <person name="Kawasaki H."/>
        </authorList>
    </citation>
    <scope>NUCLEOTIDE SEQUENCE [LARGE SCALE GENOMIC DNA]</scope>
    <source>
        <strain evidence="2 3">NBRC 15291</strain>
    </source>
</reference>
<dbReference type="InterPro" id="IPR051397">
    <property type="entry name" value="Zn-ADH-like_protein"/>
</dbReference>
<dbReference type="InterPro" id="IPR013149">
    <property type="entry name" value="ADH-like_C"/>
</dbReference>
<dbReference type="Gene3D" id="3.40.50.720">
    <property type="entry name" value="NAD(P)-binding Rossmann-like Domain"/>
    <property type="match status" value="1"/>
</dbReference>
<dbReference type="Proteomes" id="UP000315234">
    <property type="component" value="Unassembled WGS sequence"/>
</dbReference>
<dbReference type="Pfam" id="PF08240">
    <property type="entry name" value="ADH_N"/>
    <property type="match status" value="1"/>
</dbReference>
<evidence type="ECO:0000259" key="1">
    <source>
        <dbReference type="SMART" id="SM00829"/>
    </source>
</evidence>
<name>A0ABC9ZKY8_CORST</name>
<protein>
    <submittedName>
        <fullName evidence="2">Zn-NADPH:quinone dehydrogenase</fullName>
    </submittedName>
</protein>
<proteinExistence type="predicted"/>
<sequence>MDCWVTDMGANLTTQSVDSPAGLLAKFWFYTTHRARTIVGMTTLVVTRSEDNSISHTFQEEPLLAEGDVLVNVSHSSLNYKDAMALDGNKGVMRINPLVPGIDVVGTVAESSDPRLPVGALVAAFGDGLGEFRHGGYTTQQRVNAQATLPVPERFTAADAAAIGTAGYTAAICVNQLLTHGTREGHVLVTGATGGVGSIAVQLLKSLGFEVTAVTGRVDSESEYLQALGADHIIDRSALSETGRPLQKALYDGAVDTAGSTVLANVLAQIKWGGVVAATGMAAGPDLPASVLPFILRGIVLAGGNSVDAPLKVREDAWKLLDEHLDLEMLHSISNIIALDDVADAAKELLAGTHHGRTIVEI</sequence>
<accession>A0ABC9ZKY8</accession>
<dbReference type="PANTHER" id="PTHR43677:SF1">
    <property type="entry name" value="ACRYLYL-COA REDUCTASE ACUI-RELATED"/>
    <property type="match status" value="1"/>
</dbReference>
<dbReference type="InterPro" id="IPR011032">
    <property type="entry name" value="GroES-like_sf"/>
</dbReference>
<feature type="domain" description="Enoyl reductase (ER)" evidence="1">
    <location>
        <begin position="49"/>
        <end position="360"/>
    </location>
</feature>
<organism evidence="2 3">
    <name type="scientific">Corynebacterium striatum</name>
    <dbReference type="NCBI Taxonomy" id="43770"/>
    <lineage>
        <taxon>Bacteria</taxon>
        <taxon>Bacillati</taxon>
        <taxon>Actinomycetota</taxon>
        <taxon>Actinomycetes</taxon>
        <taxon>Mycobacteriales</taxon>
        <taxon>Corynebacteriaceae</taxon>
        <taxon>Corynebacterium</taxon>
    </lineage>
</organism>
<dbReference type="SUPFAM" id="SSF50129">
    <property type="entry name" value="GroES-like"/>
    <property type="match status" value="1"/>
</dbReference>
<dbReference type="InterPro" id="IPR013154">
    <property type="entry name" value="ADH-like_N"/>
</dbReference>
<dbReference type="AlphaFoldDB" id="A0ABC9ZKY8"/>
<evidence type="ECO:0000313" key="3">
    <source>
        <dbReference type="Proteomes" id="UP000315234"/>
    </source>
</evidence>
<dbReference type="PANTHER" id="PTHR43677">
    <property type="entry name" value="SHORT-CHAIN DEHYDROGENASE/REDUCTASE"/>
    <property type="match status" value="1"/>
</dbReference>